<evidence type="ECO:0008006" key="8">
    <source>
        <dbReference type="Google" id="ProtNLM"/>
    </source>
</evidence>
<evidence type="ECO:0000313" key="7">
    <source>
        <dbReference type="Proteomes" id="UP001497444"/>
    </source>
</evidence>
<dbReference type="SMART" id="SM00225">
    <property type="entry name" value="BTB"/>
    <property type="match status" value="1"/>
</dbReference>
<dbReference type="InterPro" id="IPR043454">
    <property type="entry name" value="NPH3/RPT2-like"/>
</dbReference>
<evidence type="ECO:0000256" key="3">
    <source>
        <dbReference type="SAM" id="MobiDB-lite"/>
    </source>
</evidence>
<evidence type="ECO:0000259" key="5">
    <source>
        <dbReference type="PROSITE" id="PS51649"/>
    </source>
</evidence>
<dbReference type="InterPro" id="IPR000210">
    <property type="entry name" value="BTB/POZ_dom"/>
</dbReference>
<feature type="compositionally biased region" description="Low complexity" evidence="3">
    <location>
        <begin position="698"/>
        <end position="717"/>
    </location>
</feature>
<feature type="region of interest" description="Disordered" evidence="3">
    <location>
        <begin position="1"/>
        <end position="38"/>
    </location>
</feature>
<protein>
    <recommendedName>
        <fullName evidence="8">BTB/POZ domain-containing protein</fullName>
    </recommendedName>
</protein>
<feature type="compositionally biased region" description="Basic and acidic residues" evidence="3">
    <location>
        <begin position="7"/>
        <end position="18"/>
    </location>
</feature>
<dbReference type="Gene3D" id="3.30.710.10">
    <property type="entry name" value="Potassium Channel Kv1.1, Chain A"/>
    <property type="match status" value="1"/>
</dbReference>
<dbReference type="PANTHER" id="PTHR32370">
    <property type="entry name" value="OS12G0117600 PROTEIN"/>
    <property type="match status" value="1"/>
</dbReference>
<gene>
    <name evidence="6" type="ORF">CSSPJE1EN1_LOCUS5943</name>
</gene>
<keyword evidence="7" id="KW-1185">Reference proteome</keyword>
<dbReference type="PROSITE" id="PS50097">
    <property type="entry name" value="BTB"/>
    <property type="match status" value="1"/>
</dbReference>
<dbReference type="SUPFAM" id="SSF54695">
    <property type="entry name" value="POZ domain"/>
    <property type="match status" value="1"/>
</dbReference>
<organism evidence="6 7">
    <name type="scientific">Sphagnum jensenii</name>
    <dbReference type="NCBI Taxonomy" id="128206"/>
    <lineage>
        <taxon>Eukaryota</taxon>
        <taxon>Viridiplantae</taxon>
        <taxon>Streptophyta</taxon>
        <taxon>Embryophyta</taxon>
        <taxon>Bryophyta</taxon>
        <taxon>Sphagnophytina</taxon>
        <taxon>Sphagnopsida</taxon>
        <taxon>Sphagnales</taxon>
        <taxon>Sphagnaceae</taxon>
        <taxon>Sphagnum</taxon>
    </lineage>
</organism>
<dbReference type="PROSITE" id="PS51649">
    <property type="entry name" value="NPH3"/>
    <property type="match status" value="1"/>
</dbReference>
<dbReference type="EMBL" id="OZ020108">
    <property type="protein sequence ID" value="CAK9260465.1"/>
    <property type="molecule type" value="Genomic_DNA"/>
</dbReference>
<feature type="region of interest" description="Disordered" evidence="3">
    <location>
        <begin position="676"/>
        <end position="717"/>
    </location>
</feature>
<evidence type="ECO:0000256" key="2">
    <source>
        <dbReference type="ARBA" id="ARBA00022786"/>
    </source>
</evidence>
<feature type="compositionally biased region" description="Gly residues" evidence="3">
    <location>
        <begin position="19"/>
        <end position="30"/>
    </location>
</feature>
<feature type="domain" description="NPH3" evidence="5">
    <location>
        <begin position="280"/>
        <end position="565"/>
    </location>
</feature>
<keyword evidence="2" id="KW-0833">Ubl conjugation pathway</keyword>
<feature type="compositionally biased region" description="Polar residues" evidence="3">
    <location>
        <begin position="676"/>
        <end position="697"/>
    </location>
</feature>
<comment type="pathway">
    <text evidence="1">Protein modification; protein ubiquitination.</text>
</comment>
<dbReference type="InterPro" id="IPR011333">
    <property type="entry name" value="SKP1/BTB/POZ_sf"/>
</dbReference>
<feature type="domain" description="BTB" evidence="4">
    <location>
        <begin position="100"/>
        <end position="164"/>
    </location>
</feature>
<evidence type="ECO:0000256" key="1">
    <source>
        <dbReference type="ARBA" id="ARBA00004906"/>
    </source>
</evidence>
<proteinExistence type="predicted"/>
<reference evidence="6" key="1">
    <citation type="submission" date="2024-02" db="EMBL/GenBank/DDBJ databases">
        <authorList>
            <consortium name="ELIXIR-Norway"/>
            <consortium name="Elixir Norway"/>
        </authorList>
    </citation>
    <scope>NUCLEOTIDE SEQUENCE</scope>
</reference>
<dbReference type="Proteomes" id="UP001497444">
    <property type="component" value="Chromosome 13"/>
</dbReference>
<dbReference type="Pfam" id="PF03000">
    <property type="entry name" value="NPH3"/>
    <property type="match status" value="1"/>
</dbReference>
<evidence type="ECO:0000313" key="6">
    <source>
        <dbReference type="EMBL" id="CAK9260465.1"/>
    </source>
</evidence>
<accession>A0ABP0W113</accession>
<dbReference type="InterPro" id="IPR027356">
    <property type="entry name" value="NPH3_dom"/>
</dbReference>
<sequence>MMSSVDKTSDESRMEDSSGRGGTGGGGGGSSSTSVGSGTDATVVLSPRSYYSEAEICSSVADVIVSSQKEYAGGKVHNSFVTHALKRNVLAWCAATGLATTITIHFKGREFHLHKFPLVSRSGYMKGLLMDSNEVELSSECPGGPEIFEMVANFCYGSTILMEASSVAALRCMAEYLHMYEEYGKANLCQRSELYLTQVALRRWEDTIVVLHSCDGLMPLAEKLQIVSRCLDSLVIMASIEVVGPAERSLPAAATRNLSAARGGGCMQMEIAQSQFLMDSNCVQDLASLPCHLFVQLVVAMRKQSMQEKFVSYVITRFVDQWIVKPSANHHVQQKFEQCPSKLDQRMVVESVVSLLPQEQNMVPTSFLSALLRCALACKSSTDCRVKLEKKIALQLEHASLADLLLPASKPKVEGSGSQVSKSELDSMENIIMLFVSERQRAFNQMGTDPVSDFSYSYVQAMSAVGQTWDKYLSAIAHDASLTPAKFASLLERIPDHVRLTHDHAYEAIYNYLQAHPHITEGERLILCRTIDCNKLSAEACTHAVQNEFMPLRVLVQAMFTQRLQPCTTSFAHHTPACFRINSMGHHVRHRSCANLSGSFRSFESSCRAAAGLGFDADHHETMLHQSSRVHAANWDCDAYHDAVSLRDDFEATESRLQSVEAELDRMRQTLVQTLNLNSKSSTRSKPATVSSTPSGKVSTNTRRSSSSVSSSCCMSNLKPGHRTGGLVSKALQKFKFGSSTPRTETDPLAPTLAEQLKVQDVEMNEQQSALPSFVLPGNDKSTLAFRTPSSSASDISRSCHIPQNYARQNLRKPT</sequence>
<dbReference type="Pfam" id="PF00651">
    <property type="entry name" value="BTB"/>
    <property type="match status" value="1"/>
</dbReference>
<evidence type="ECO:0000259" key="4">
    <source>
        <dbReference type="PROSITE" id="PS50097"/>
    </source>
</evidence>
<name>A0ABP0W113_9BRYO</name>